<gene>
    <name evidence="1" type="ORF">ELY33_15580</name>
</gene>
<evidence type="ECO:0000313" key="1">
    <source>
        <dbReference type="EMBL" id="RUR27320.1"/>
    </source>
</evidence>
<dbReference type="Proteomes" id="UP000287336">
    <property type="component" value="Unassembled WGS sequence"/>
</dbReference>
<proteinExistence type="predicted"/>
<accession>A0A3S0W3Q1</accession>
<name>A0A3S0W3Q1_9GAMM</name>
<sequence>MVRISRTAFTHYLHAIRAQLRAVKPRTFNARNHRGMPFGFIVKIIGRWQFFRLVNFETVSFFTIQDIAYGWVGYPHRFRNFPLRFASPEKTLGSSVRHPTSHEA</sequence>
<dbReference type="AlphaFoldDB" id="A0A3S0W3Q1"/>
<dbReference type="RefSeq" id="WP_126948821.1">
    <property type="nucleotide sequence ID" value="NZ_RZHG01000028.1"/>
</dbReference>
<comment type="caution">
    <text evidence="1">The sequence shown here is derived from an EMBL/GenBank/DDBJ whole genome shotgun (WGS) entry which is preliminary data.</text>
</comment>
<reference evidence="1 2" key="1">
    <citation type="submission" date="2018-12" db="EMBL/GenBank/DDBJ databases">
        <title>three novel Halomonas strain isolated from plants.</title>
        <authorList>
            <person name="Sun C."/>
        </authorList>
    </citation>
    <scope>NUCLEOTIDE SEQUENCE [LARGE SCALE GENOMIC DNA]</scope>
    <source>
        <strain evidence="1 2">DSM 19434</strain>
    </source>
</reference>
<keyword evidence="2" id="KW-1185">Reference proteome</keyword>
<organism evidence="1 2">
    <name type="scientific">Vreelandella andesensis</name>
    <dbReference type="NCBI Taxonomy" id="447567"/>
    <lineage>
        <taxon>Bacteria</taxon>
        <taxon>Pseudomonadati</taxon>
        <taxon>Pseudomonadota</taxon>
        <taxon>Gammaproteobacteria</taxon>
        <taxon>Oceanospirillales</taxon>
        <taxon>Halomonadaceae</taxon>
        <taxon>Vreelandella</taxon>
    </lineage>
</organism>
<dbReference type="EMBL" id="RZHG01000028">
    <property type="protein sequence ID" value="RUR27320.1"/>
    <property type="molecule type" value="Genomic_DNA"/>
</dbReference>
<protein>
    <submittedName>
        <fullName evidence="1">Uncharacterized protein</fullName>
    </submittedName>
</protein>
<evidence type="ECO:0000313" key="2">
    <source>
        <dbReference type="Proteomes" id="UP000287336"/>
    </source>
</evidence>